<evidence type="ECO:0000256" key="6">
    <source>
        <dbReference type="SAM" id="MobiDB-lite"/>
    </source>
</evidence>
<proteinExistence type="inferred from homology"/>
<keyword evidence="4 7" id="KW-0472">Membrane</keyword>
<feature type="transmembrane region" description="Helical" evidence="7">
    <location>
        <begin position="12"/>
        <end position="32"/>
    </location>
</feature>
<evidence type="ECO:0000313" key="9">
    <source>
        <dbReference type="EMBL" id="OJI88506.1"/>
    </source>
</evidence>
<dbReference type="PANTHER" id="PTHR33048:SF57">
    <property type="entry name" value="INTEGRAL MEMBRANE PROTEIN-RELATED"/>
    <property type="match status" value="1"/>
</dbReference>
<keyword evidence="10" id="KW-1185">Reference proteome</keyword>
<organism evidence="9 10">
    <name type="scientific">Aspergillus tubingensis (strain CBS 134.48)</name>
    <dbReference type="NCBI Taxonomy" id="767770"/>
    <lineage>
        <taxon>Eukaryota</taxon>
        <taxon>Fungi</taxon>
        <taxon>Dikarya</taxon>
        <taxon>Ascomycota</taxon>
        <taxon>Pezizomycotina</taxon>
        <taxon>Eurotiomycetes</taxon>
        <taxon>Eurotiomycetidae</taxon>
        <taxon>Eurotiales</taxon>
        <taxon>Aspergillaceae</taxon>
        <taxon>Aspergillus</taxon>
        <taxon>Aspergillus subgen. Circumdati</taxon>
    </lineage>
</organism>
<dbReference type="OrthoDB" id="10017208at2759"/>
<feature type="transmembrane region" description="Helical" evidence="7">
    <location>
        <begin position="244"/>
        <end position="267"/>
    </location>
</feature>
<dbReference type="OMA" id="ACAPTFG"/>
<dbReference type="InterPro" id="IPR049326">
    <property type="entry name" value="Rhodopsin_dom_fungi"/>
</dbReference>
<dbReference type="Pfam" id="PF20684">
    <property type="entry name" value="Fung_rhodopsin"/>
    <property type="match status" value="1"/>
</dbReference>
<dbReference type="InterPro" id="IPR052337">
    <property type="entry name" value="SAT4-like"/>
</dbReference>
<dbReference type="Proteomes" id="UP000184304">
    <property type="component" value="Unassembled WGS sequence"/>
</dbReference>
<evidence type="ECO:0000256" key="1">
    <source>
        <dbReference type="ARBA" id="ARBA00004141"/>
    </source>
</evidence>
<comment type="similarity">
    <text evidence="5">Belongs to the SAT4 family.</text>
</comment>
<feature type="transmembrane region" description="Helical" evidence="7">
    <location>
        <begin position="121"/>
        <end position="147"/>
    </location>
</feature>
<feature type="transmembrane region" description="Helical" evidence="7">
    <location>
        <begin position="44"/>
        <end position="66"/>
    </location>
</feature>
<feature type="transmembrane region" description="Helical" evidence="7">
    <location>
        <begin position="167"/>
        <end position="191"/>
    </location>
</feature>
<dbReference type="VEuPathDB" id="FungiDB:ASPTUDRAFT_206339"/>
<feature type="transmembrane region" description="Helical" evidence="7">
    <location>
        <begin position="203"/>
        <end position="224"/>
    </location>
</feature>
<evidence type="ECO:0000256" key="7">
    <source>
        <dbReference type="SAM" id="Phobius"/>
    </source>
</evidence>
<accession>A0A1L9NGT9</accession>
<dbReference type="EMBL" id="KV878179">
    <property type="protein sequence ID" value="OJI88506.1"/>
    <property type="molecule type" value="Genomic_DNA"/>
</dbReference>
<evidence type="ECO:0000259" key="8">
    <source>
        <dbReference type="Pfam" id="PF20684"/>
    </source>
</evidence>
<keyword evidence="2 7" id="KW-0812">Transmembrane</keyword>
<gene>
    <name evidence="9" type="ORF">ASPTUDRAFT_206339</name>
</gene>
<dbReference type="GO" id="GO:0016020">
    <property type="term" value="C:membrane"/>
    <property type="evidence" value="ECO:0007669"/>
    <property type="project" value="UniProtKB-SubCell"/>
</dbReference>
<protein>
    <recommendedName>
        <fullName evidence="8">Rhodopsin domain-containing protein</fullName>
    </recommendedName>
</protein>
<evidence type="ECO:0000313" key="10">
    <source>
        <dbReference type="Proteomes" id="UP000184304"/>
    </source>
</evidence>
<evidence type="ECO:0000256" key="2">
    <source>
        <dbReference type="ARBA" id="ARBA00022692"/>
    </source>
</evidence>
<sequence>MPSLESRQVAVIVSFAILNALALIAVGLRFYARAFIRRETQAHDILTIVSLVMLIGYTTCLLVATIKGGVGIPLTQAIASGLSIMSVLKTFFASQLFWAIGIACFRLAILDLYIHTFPVQTFCIVAYVLEGIIVLYLIGSIATTLRLCRPLAYYWNPSLEGSCGNAVTAELAAAVINMILDIIAVILPVPVIWKLQMATEKKVAVIATFGLGLVISVINLIRLIKVLDCTLDQDLTYCTADSAILTVAEMAVGIMVACAPTFGPVICPSRRRRFAKQDQGLSCSSHASGGRWPLKRSRQNTTASSPSTAEHHPYRQFTSVHYDASLEMQSQNSRTGLVQNIHRNKHPSEDSMPAGVEQA</sequence>
<reference evidence="10" key="1">
    <citation type="journal article" date="2017" name="Genome Biol.">
        <title>Comparative genomics reveals high biological diversity and specific adaptations in the industrially and medically important fungal genus Aspergillus.</title>
        <authorList>
            <person name="de Vries R.P."/>
            <person name="Riley R."/>
            <person name="Wiebenga A."/>
            <person name="Aguilar-Osorio G."/>
            <person name="Amillis S."/>
            <person name="Uchima C.A."/>
            <person name="Anderluh G."/>
            <person name="Asadollahi M."/>
            <person name="Askin M."/>
            <person name="Barry K."/>
            <person name="Battaglia E."/>
            <person name="Bayram O."/>
            <person name="Benocci T."/>
            <person name="Braus-Stromeyer S.A."/>
            <person name="Caldana C."/>
            <person name="Canovas D."/>
            <person name="Cerqueira G.C."/>
            <person name="Chen F."/>
            <person name="Chen W."/>
            <person name="Choi C."/>
            <person name="Clum A."/>
            <person name="Dos Santos R.A."/>
            <person name="Damasio A.R."/>
            <person name="Diallinas G."/>
            <person name="Emri T."/>
            <person name="Fekete E."/>
            <person name="Flipphi M."/>
            <person name="Freyberg S."/>
            <person name="Gallo A."/>
            <person name="Gournas C."/>
            <person name="Habgood R."/>
            <person name="Hainaut M."/>
            <person name="Harispe M.L."/>
            <person name="Henrissat B."/>
            <person name="Hilden K.S."/>
            <person name="Hope R."/>
            <person name="Hossain A."/>
            <person name="Karabika E."/>
            <person name="Karaffa L."/>
            <person name="Karanyi Z."/>
            <person name="Krasevec N."/>
            <person name="Kuo A."/>
            <person name="Kusch H."/>
            <person name="LaButti K."/>
            <person name="Lagendijk E.L."/>
            <person name="Lapidus A."/>
            <person name="Levasseur A."/>
            <person name="Lindquist E."/>
            <person name="Lipzen A."/>
            <person name="Logrieco A.F."/>
            <person name="MacCabe A."/>
            <person name="Maekelae M.R."/>
            <person name="Malavazi I."/>
            <person name="Melin P."/>
            <person name="Meyer V."/>
            <person name="Mielnichuk N."/>
            <person name="Miskei M."/>
            <person name="Molnar A.P."/>
            <person name="Mule G."/>
            <person name="Ngan C.Y."/>
            <person name="Orejas M."/>
            <person name="Orosz E."/>
            <person name="Ouedraogo J.P."/>
            <person name="Overkamp K.M."/>
            <person name="Park H.-S."/>
            <person name="Perrone G."/>
            <person name="Piumi F."/>
            <person name="Punt P.J."/>
            <person name="Ram A.F."/>
            <person name="Ramon A."/>
            <person name="Rauscher S."/>
            <person name="Record E."/>
            <person name="Riano-Pachon D.M."/>
            <person name="Robert V."/>
            <person name="Roehrig J."/>
            <person name="Ruller R."/>
            <person name="Salamov A."/>
            <person name="Salih N.S."/>
            <person name="Samson R.A."/>
            <person name="Sandor E."/>
            <person name="Sanguinetti M."/>
            <person name="Schuetze T."/>
            <person name="Sepcic K."/>
            <person name="Shelest E."/>
            <person name="Sherlock G."/>
            <person name="Sophianopoulou V."/>
            <person name="Squina F.M."/>
            <person name="Sun H."/>
            <person name="Susca A."/>
            <person name="Todd R.B."/>
            <person name="Tsang A."/>
            <person name="Unkles S.E."/>
            <person name="van de Wiele N."/>
            <person name="van Rossen-Uffink D."/>
            <person name="Oliveira J.V."/>
            <person name="Vesth T.C."/>
            <person name="Visser J."/>
            <person name="Yu J.-H."/>
            <person name="Zhou M."/>
            <person name="Andersen M.R."/>
            <person name="Archer D.B."/>
            <person name="Baker S.E."/>
            <person name="Benoit I."/>
            <person name="Brakhage A.A."/>
            <person name="Braus G.H."/>
            <person name="Fischer R."/>
            <person name="Frisvad J.C."/>
            <person name="Goldman G.H."/>
            <person name="Houbraken J."/>
            <person name="Oakley B."/>
            <person name="Pocsi I."/>
            <person name="Scazzocchio C."/>
            <person name="Seiboth B."/>
            <person name="vanKuyk P.A."/>
            <person name="Wortman J."/>
            <person name="Dyer P.S."/>
            <person name="Grigoriev I.V."/>
        </authorList>
    </citation>
    <scope>NUCLEOTIDE SEQUENCE [LARGE SCALE GENOMIC DNA]</scope>
    <source>
        <strain evidence="10">CBS 134.48</strain>
    </source>
</reference>
<name>A0A1L9NGT9_ASPTC</name>
<evidence type="ECO:0000256" key="5">
    <source>
        <dbReference type="ARBA" id="ARBA00038359"/>
    </source>
</evidence>
<feature type="transmembrane region" description="Helical" evidence="7">
    <location>
        <begin position="86"/>
        <end position="109"/>
    </location>
</feature>
<keyword evidence="3 7" id="KW-1133">Transmembrane helix</keyword>
<dbReference type="AlphaFoldDB" id="A0A1L9NGT9"/>
<evidence type="ECO:0000256" key="3">
    <source>
        <dbReference type="ARBA" id="ARBA00022989"/>
    </source>
</evidence>
<feature type="domain" description="Rhodopsin" evidence="8">
    <location>
        <begin position="28"/>
        <end position="265"/>
    </location>
</feature>
<comment type="subcellular location">
    <subcellularLocation>
        <location evidence="1">Membrane</location>
        <topology evidence="1">Multi-pass membrane protein</topology>
    </subcellularLocation>
</comment>
<feature type="compositionally biased region" description="Polar residues" evidence="6">
    <location>
        <begin position="299"/>
        <end position="308"/>
    </location>
</feature>
<dbReference type="PANTHER" id="PTHR33048">
    <property type="entry name" value="PTH11-LIKE INTEGRAL MEMBRANE PROTEIN (AFU_ORTHOLOGUE AFUA_5G11245)"/>
    <property type="match status" value="1"/>
</dbReference>
<feature type="region of interest" description="Disordered" evidence="6">
    <location>
        <begin position="281"/>
        <end position="314"/>
    </location>
</feature>
<evidence type="ECO:0000256" key="4">
    <source>
        <dbReference type="ARBA" id="ARBA00023136"/>
    </source>
</evidence>